<evidence type="ECO:0000256" key="1">
    <source>
        <dbReference type="SAM" id="SignalP"/>
    </source>
</evidence>
<comment type="caution">
    <text evidence="3">The sequence shown here is derived from an EMBL/GenBank/DDBJ whole genome shotgun (WGS) entry which is preliminary data.</text>
</comment>
<reference evidence="3" key="1">
    <citation type="journal article" date="2020" name="mSystems">
        <title>Genome- and Community-Level Interaction Insights into Carbon Utilization and Element Cycling Functions of Hydrothermarchaeota in Hydrothermal Sediment.</title>
        <authorList>
            <person name="Zhou Z."/>
            <person name="Liu Y."/>
            <person name="Xu W."/>
            <person name="Pan J."/>
            <person name="Luo Z.H."/>
            <person name="Li M."/>
        </authorList>
    </citation>
    <scope>NUCLEOTIDE SEQUENCE [LARGE SCALE GENOMIC DNA]</scope>
    <source>
        <strain evidence="3">SpSt-914</strain>
    </source>
</reference>
<protein>
    <recommendedName>
        <fullName evidence="2">Biotin-protein ligase N-terminal domain-containing protein</fullName>
    </recommendedName>
</protein>
<feature type="domain" description="Biotin-protein ligase N-terminal" evidence="2">
    <location>
        <begin position="91"/>
        <end position="135"/>
    </location>
</feature>
<feature type="chain" id="PRO_5030568079" description="Biotin-protein ligase N-terminal domain-containing protein" evidence="1">
    <location>
        <begin position="22"/>
        <end position="501"/>
    </location>
</feature>
<dbReference type="InterPro" id="IPR019197">
    <property type="entry name" value="Biotin-prot_ligase_N"/>
</dbReference>
<organism evidence="3">
    <name type="scientific">candidate division WOR-3 bacterium</name>
    <dbReference type="NCBI Taxonomy" id="2052148"/>
    <lineage>
        <taxon>Bacteria</taxon>
        <taxon>Bacteria division WOR-3</taxon>
    </lineage>
</organism>
<name>A0A7V3UZR7_UNCW3</name>
<dbReference type="EMBL" id="DTMZ01000111">
    <property type="protein sequence ID" value="HGD13414.1"/>
    <property type="molecule type" value="Genomic_DNA"/>
</dbReference>
<dbReference type="AlphaFoldDB" id="A0A7V3UZR7"/>
<evidence type="ECO:0000313" key="3">
    <source>
        <dbReference type="EMBL" id="HGD13414.1"/>
    </source>
</evidence>
<gene>
    <name evidence="3" type="ORF">ENX16_04980</name>
</gene>
<keyword evidence="1" id="KW-0732">Signal</keyword>
<feature type="signal peptide" evidence="1">
    <location>
        <begin position="1"/>
        <end position="21"/>
    </location>
</feature>
<proteinExistence type="predicted"/>
<evidence type="ECO:0000259" key="2">
    <source>
        <dbReference type="Pfam" id="PF09825"/>
    </source>
</evidence>
<dbReference type="SUPFAM" id="SSF52317">
    <property type="entry name" value="Class I glutamine amidotransferase-like"/>
    <property type="match status" value="1"/>
</dbReference>
<dbReference type="Pfam" id="PF09825">
    <property type="entry name" value="BPL_N"/>
    <property type="match status" value="1"/>
</dbReference>
<sequence length="501" mass="55228">MARFLAYLLLLLASILSPTSATEGFYKDIFMDGGTGLTHRLRLYAAESLGLTMELLAHDDSALMHSIMVNNPADANGYLLYPDGAPRFRLLYTNGGDAGRHGRALGDTGRQRIRDFCARGGTYIGTCAGAYLAARSHQDSGVFPYFYHLWPGRVKATGITSSATGHFVPESSPLLRYYNFGGDYYIARVPHNGGCFANESLDFPPETEVLLRYDTTGHRAHRKVSCWAWKGADTSGRIVLTGSHPEGYSYGERLQFMMGMIRYALDGQGAPRLKGILANGVPRVMNQPTGSDPAFVMIGDRQYHHFACDIPPGCETLTVYLIGADSTDFNLYLHPGDFAFRSAAEYADTNPGNIKLLQVNCPISCRWFIGVECATTVNVSGDSFPVYSGRVDVLNGVPYQVVARWGPTGIAENRITVQKHFRLTSNPFRTTFTVNVPENVSQVMIVDKSGRIRARAPENGLTFSSNVIKWQPDRAIEPGVYHILIRTGARTLQLHIVYLGR</sequence>
<dbReference type="Gene3D" id="2.60.120.380">
    <property type="match status" value="1"/>
</dbReference>
<accession>A0A7V3UZR7</accession>
<dbReference type="InterPro" id="IPR029062">
    <property type="entry name" value="Class_I_gatase-like"/>
</dbReference>